<proteinExistence type="predicted"/>
<reference evidence="1" key="1">
    <citation type="submission" date="2021-01" db="EMBL/GenBank/DDBJ databases">
        <title>Adiantum capillus-veneris genome.</title>
        <authorList>
            <person name="Fang Y."/>
            <person name="Liao Q."/>
        </authorList>
    </citation>
    <scope>NUCLEOTIDE SEQUENCE</scope>
    <source>
        <strain evidence="1">H3</strain>
        <tissue evidence="1">Leaf</tissue>
    </source>
</reference>
<evidence type="ECO:0000313" key="1">
    <source>
        <dbReference type="EMBL" id="KAI5073863.1"/>
    </source>
</evidence>
<dbReference type="Proteomes" id="UP000886520">
    <property type="component" value="Chromosome 11"/>
</dbReference>
<gene>
    <name evidence="1" type="ORF">GOP47_0011876</name>
</gene>
<protein>
    <submittedName>
        <fullName evidence="1">Uncharacterized protein</fullName>
    </submittedName>
</protein>
<dbReference type="EMBL" id="JABFUD020000011">
    <property type="protein sequence ID" value="KAI5073863.1"/>
    <property type="molecule type" value="Genomic_DNA"/>
</dbReference>
<comment type="caution">
    <text evidence="1">The sequence shown here is derived from an EMBL/GenBank/DDBJ whole genome shotgun (WGS) entry which is preliminary data.</text>
</comment>
<accession>A0A9D4UUV3</accession>
<organism evidence="1 2">
    <name type="scientific">Adiantum capillus-veneris</name>
    <name type="common">Maidenhair fern</name>
    <dbReference type="NCBI Taxonomy" id="13818"/>
    <lineage>
        <taxon>Eukaryota</taxon>
        <taxon>Viridiplantae</taxon>
        <taxon>Streptophyta</taxon>
        <taxon>Embryophyta</taxon>
        <taxon>Tracheophyta</taxon>
        <taxon>Polypodiopsida</taxon>
        <taxon>Polypodiidae</taxon>
        <taxon>Polypodiales</taxon>
        <taxon>Pteridineae</taxon>
        <taxon>Pteridaceae</taxon>
        <taxon>Vittarioideae</taxon>
        <taxon>Adiantum</taxon>
    </lineage>
</organism>
<evidence type="ECO:0000313" key="2">
    <source>
        <dbReference type="Proteomes" id="UP000886520"/>
    </source>
</evidence>
<name>A0A9D4UUV3_ADICA</name>
<sequence>MGSCARGSHGEGALYCDSLLRDAGEASSSRIPGAGLEEKEGDGAAEREIRRSMKAGQGGVEEAAAMREARGVTRYTSLRDVPGGDGRKERMTIWLDESEVVMKSKIVERAAKGFLRTSNSYLSLLPPRPPAPSLIRSLFNTLTSLFNCLLGHKDSQSSSSLTIPSC</sequence>
<dbReference type="AlphaFoldDB" id="A0A9D4UUV3"/>
<dbReference type="OrthoDB" id="10657852at2759"/>
<keyword evidence="2" id="KW-1185">Reference proteome</keyword>